<dbReference type="Gene3D" id="3.40.50.300">
    <property type="entry name" value="P-loop containing nucleotide triphosphate hydrolases"/>
    <property type="match status" value="1"/>
</dbReference>
<evidence type="ECO:0000256" key="2">
    <source>
        <dbReference type="ARBA" id="ARBA00022801"/>
    </source>
</evidence>
<dbReference type="GO" id="GO:0005524">
    <property type="term" value="F:ATP binding"/>
    <property type="evidence" value="ECO:0007669"/>
    <property type="project" value="UniProtKB-UniRule"/>
</dbReference>
<dbReference type="PANTHER" id="PTHR11070:SF2">
    <property type="entry name" value="ATP-DEPENDENT DNA HELICASE SRS2"/>
    <property type="match status" value="1"/>
</dbReference>
<sequence length="648" mass="75022">MGLPPDAFDGERKEALKNLSTVDIQACPGSGKTTLLVAKLAILAKYWTNNKQGICILSHTNAARKEIEDKLGNTDLGKKLLSHPHFIGTIHGFFNQYIALPWIRSMRFPVTMIDTEVAINYRWKRIPQKYQSGISKNHHEPLNILSATDILGNPRPISWGKSLLKPESQTYQKIKGSINESFEKGIFTYDEVFVFTKDALNKVPSLKNSIQTRFLICFVDEAQDCTEEQNLILSKIFPFPDKNIIKQRFGDGNQAIFHNYNANENVKSEPFPQNGYLTISDSLRFNQKIAKLSDPLGLIPYNMEGKGGQVNNNSKNTIILFEKEFIKDVLPTFCDIIFKNFSQETIESLKKQDVYAVGMVHKKPDNSDKYTVVSYWTNYHQHRNKKDYNPNLMIDYLKLSINLIKENHDFNYGLNFFSKGLIRFINENAGTEKIYNIRNPYRFISNQLLLENNGNKEYLVWLYELFKLKNLDEEKWNGHIKPKLLEMVKIISDGNLPHDLSFFNWDDSSEFICLFDKSVNIQNNFHFNDGERQLNINLGSIHSIKGQTHFATLVLDTFWKGREFKTNLIYLIDWLTGDVKGRSTQNSNNNRLKCHYVAMTRPTDLLCLALPICFTNPDTWAKLRSRGWDLKFLGSNEYKEKVTLYNWF</sequence>
<dbReference type="KEGG" id="mpi:Mpet_0905"/>
<dbReference type="InterPro" id="IPR014016">
    <property type="entry name" value="UvrD-like_ATP-bd"/>
</dbReference>
<dbReference type="Pfam" id="PF00580">
    <property type="entry name" value="UvrD-helicase"/>
    <property type="match status" value="1"/>
</dbReference>
<organism evidence="8 9">
    <name type="scientific">Methanolacinia petrolearia (strain DSM 11571 / OCM 486 / SEBR 4847)</name>
    <name type="common">Methanoplanus petrolearius</name>
    <dbReference type="NCBI Taxonomy" id="679926"/>
    <lineage>
        <taxon>Archaea</taxon>
        <taxon>Methanobacteriati</taxon>
        <taxon>Methanobacteriota</taxon>
        <taxon>Stenosarchaea group</taxon>
        <taxon>Methanomicrobia</taxon>
        <taxon>Methanomicrobiales</taxon>
        <taxon>Methanomicrobiaceae</taxon>
        <taxon>Methanolacinia</taxon>
    </lineage>
</organism>
<evidence type="ECO:0000256" key="5">
    <source>
        <dbReference type="ARBA" id="ARBA00023125"/>
    </source>
</evidence>
<dbReference type="PANTHER" id="PTHR11070">
    <property type="entry name" value="UVRD / RECB / PCRA DNA HELICASE FAMILY MEMBER"/>
    <property type="match status" value="1"/>
</dbReference>
<dbReference type="InterPro" id="IPR000212">
    <property type="entry name" value="DNA_helicase_UvrD/REP"/>
</dbReference>
<keyword evidence="3 6" id="KW-0347">Helicase</keyword>
<evidence type="ECO:0000313" key="9">
    <source>
        <dbReference type="Proteomes" id="UP000006565"/>
    </source>
</evidence>
<evidence type="ECO:0000256" key="4">
    <source>
        <dbReference type="ARBA" id="ARBA00022840"/>
    </source>
</evidence>
<protein>
    <submittedName>
        <fullName evidence="8">UvrD/REP helicase</fullName>
    </submittedName>
</protein>
<dbReference type="GO" id="GO:0016787">
    <property type="term" value="F:hydrolase activity"/>
    <property type="evidence" value="ECO:0007669"/>
    <property type="project" value="UniProtKB-UniRule"/>
</dbReference>
<keyword evidence="9" id="KW-1185">Reference proteome</keyword>
<evidence type="ECO:0000313" key="8">
    <source>
        <dbReference type="EMBL" id="ADN35673.1"/>
    </source>
</evidence>
<accession>E1RJM6</accession>
<keyword evidence="5" id="KW-0238">DNA-binding</keyword>
<name>E1RJM6_METP4</name>
<dbReference type="HOGENOM" id="CLU_004585_8_1_2"/>
<evidence type="ECO:0000259" key="7">
    <source>
        <dbReference type="PROSITE" id="PS51198"/>
    </source>
</evidence>
<reference evidence="8 9" key="1">
    <citation type="journal article" date="2010" name="Stand. Genomic Sci.">
        <title>Complete genome sequence of Methanoplanus petrolearius type strain (SEBR 4847).</title>
        <authorList>
            <person name="Brambilla E."/>
            <person name="Djao O.D."/>
            <person name="Daligault H."/>
            <person name="Lapidus A."/>
            <person name="Lucas S."/>
            <person name="Hammon N."/>
            <person name="Nolan M."/>
            <person name="Tice H."/>
            <person name="Cheng J.F."/>
            <person name="Han C."/>
            <person name="Tapia R."/>
            <person name="Goodwin L."/>
            <person name="Pitluck S."/>
            <person name="Liolios K."/>
            <person name="Ivanova N."/>
            <person name="Mavromatis K."/>
            <person name="Mikhailova N."/>
            <person name="Pati A."/>
            <person name="Chen A."/>
            <person name="Palaniappan K."/>
            <person name="Land M."/>
            <person name="Hauser L."/>
            <person name="Chang Y.J."/>
            <person name="Jeffries C.D."/>
            <person name="Rohde M."/>
            <person name="Spring S."/>
            <person name="Sikorski J."/>
            <person name="Goker M."/>
            <person name="Woyke T."/>
            <person name="Bristow J."/>
            <person name="Eisen J.A."/>
            <person name="Markowitz V."/>
            <person name="Hugenholtz P."/>
            <person name="Kyrpides N.C."/>
            <person name="Klenk H.P."/>
        </authorList>
    </citation>
    <scope>NUCLEOTIDE SEQUENCE [LARGE SCALE GENOMIC DNA]</scope>
    <source>
        <strain evidence="9">DSM 11571 / OCM 486 / SEBR 4847</strain>
    </source>
</reference>
<dbReference type="SUPFAM" id="SSF52540">
    <property type="entry name" value="P-loop containing nucleoside triphosphate hydrolases"/>
    <property type="match status" value="1"/>
</dbReference>
<dbReference type="InterPro" id="IPR027417">
    <property type="entry name" value="P-loop_NTPase"/>
</dbReference>
<evidence type="ECO:0000256" key="1">
    <source>
        <dbReference type="ARBA" id="ARBA00022741"/>
    </source>
</evidence>
<dbReference type="Proteomes" id="UP000006565">
    <property type="component" value="Chromosome"/>
</dbReference>
<dbReference type="eggNOG" id="arCOG00798">
    <property type="taxonomic scope" value="Archaea"/>
</dbReference>
<feature type="domain" description="UvrD-like helicase ATP-binding" evidence="7">
    <location>
        <begin position="5"/>
        <end position="317"/>
    </location>
</feature>
<evidence type="ECO:0000256" key="6">
    <source>
        <dbReference type="PROSITE-ProRule" id="PRU00560"/>
    </source>
</evidence>
<dbReference type="GO" id="GO:0043138">
    <property type="term" value="F:3'-5' DNA helicase activity"/>
    <property type="evidence" value="ECO:0007669"/>
    <property type="project" value="TreeGrafter"/>
</dbReference>
<dbReference type="PROSITE" id="PS51198">
    <property type="entry name" value="UVRD_HELICASE_ATP_BIND"/>
    <property type="match status" value="1"/>
</dbReference>
<feature type="binding site" evidence="6">
    <location>
        <begin position="26"/>
        <end position="33"/>
    </location>
    <ligand>
        <name>ATP</name>
        <dbReference type="ChEBI" id="CHEBI:30616"/>
    </ligand>
</feature>
<proteinExistence type="predicted"/>
<dbReference type="GO" id="GO:0003677">
    <property type="term" value="F:DNA binding"/>
    <property type="evidence" value="ECO:0007669"/>
    <property type="project" value="UniProtKB-KW"/>
</dbReference>
<gene>
    <name evidence="8" type="ordered locus">Mpet_0905</name>
</gene>
<dbReference type="AlphaFoldDB" id="E1RJM6"/>
<dbReference type="Gene3D" id="1.10.10.160">
    <property type="match status" value="1"/>
</dbReference>
<dbReference type="GO" id="GO:0000725">
    <property type="term" value="P:recombinational repair"/>
    <property type="evidence" value="ECO:0007669"/>
    <property type="project" value="TreeGrafter"/>
</dbReference>
<dbReference type="STRING" id="679926.Mpet_0905"/>
<keyword evidence="4 6" id="KW-0067">ATP-binding</keyword>
<evidence type="ECO:0000256" key="3">
    <source>
        <dbReference type="ARBA" id="ARBA00022806"/>
    </source>
</evidence>
<keyword evidence="2 6" id="KW-0378">Hydrolase</keyword>
<keyword evidence="1 6" id="KW-0547">Nucleotide-binding</keyword>
<dbReference type="InterPro" id="IPR013986">
    <property type="entry name" value="DExx_box_DNA_helicase_dom_sf"/>
</dbReference>
<dbReference type="EMBL" id="CP002117">
    <property type="protein sequence ID" value="ADN35673.1"/>
    <property type="molecule type" value="Genomic_DNA"/>
</dbReference>
<dbReference type="eggNOG" id="arCOG07811">
    <property type="taxonomic scope" value="Archaea"/>
</dbReference>